<reference evidence="2" key="2">
    <citation type="submission" date="2025-09" db="UniProtKB">
        <authorList>
            <consortium name="Ensembl"/>
        </authorList>
    </citation>
    <scope>IDENTIFICATION</scope>
</reference>
<dbReference type="InterPro" id="IPR016186">
    <property type="entry name" value="C-type_lectin-like/link_sf"/>
</dbReference>
<dbReference type="Proteomes" id="UP000694389">
    <property type="component" value="Unassembled WGS sequence"/>
</dbReference>
<dbReference type="PANTHER" id="PTHR45784">
    <property type="entry name" value="C-TYPE LECTIN DOMAIN FAMILY 20 MEMBER A-RELATED"/>
    <property type="match status" value="1"/>
</dbReference>
<dbReference type="SMART" id="SM00034">
    <property type="entry name" value="CLECT"/>
    <property type="match status" value="2"/>
</dbReference>
<keyword evidence="3" id="KW-1185">Reference proteome</keyword>
<evidence type="ECO:0000313" key="3">
    <source>
        <dbReference type="Proteomes" id="UP000694389"/>
    </source>
</evidence>
<dbReference type="PANTHER" id="PTHR45784:SF3">
    <property type="entry name" value="C-TYPE LECTIN DOMAIN FAMILY 4 MEMBER K-LIKE-RELATED"/>
    <property type="match status" value="1"/>
</dbReference>
<dbReference type="SUPFAM" id="SSF56436">
    <property type="entry name" value="C-type lectin-like"/>
    <property type="match status" value="2"/>
</dbReference>
<sequence length="227" mass="26560">SARTLTPSCGTSSHVGRQYHFIYDQKTMTEAQSYCREHYTDLATIDNMEDVNILINMAAWIGLYDARNSWRWSLADQMFYEDGEAEFRNWEVRQPDNYRSAEYCVAIYDNGRWHDVSCTRTIQSAQSYCREHHTDLASVRNMAENQKVKELVALGQNVWIGLYRDSWKWSDGSNSSFRYWRPTEPNNNGGKEICVTTVLSSSGQWEDWPCHWRKEFISSDKTESAEK</sequence>
<accession>A0A8P4GCQ4</accession>
<dbReference type="Ensembl" id="ENSDLAT00005082976.1">
    <property type="protein sequence ID" value="ENSDLAP00005071112.1"/>
    <property type="gene ID" value="ENSDLAG00005028517.1"/>
</dbReference>
<dbReference type="GeneTree" id="ENSGT01100000263473"/>
<name>A0A8P4GCQ4_DICLA</name>
<evidence type="ECO:0000259" key="1">
    <source>
        <dbReference type="PROSITE" id="PS50041"/>
    </source>
</evidence>
<evidence type="ECO:0000313" key="2">
    <source>
        <dbReference type="Ensembl" id="ENSDLAP00005071112.1"/>
    </source>
</evidence>
<organism evidence="2 3">
    <name type="scientific">Dicentrarchus labrax</name>
    <name type="common">European seabass</name>
    <name type="synonym">Morone labrax</name>
    <dbReference type="NCBI Taxonomy" id="13489"/>
    <lineage>
        <taxon>Eukaryota</taxon>
        <taxon>Metazoa</taxon>
        <taxon>Chordata</taxon>
        <taxon>Craniata</taxon>
        <taxon>Vertebrata</taxon>
        <taxon>Euteleostomi</taxon>
        <taxon>Actinopterygii</taxon>
        <taxon>Neopterygii</taxon>
        <taxon>Teleostei</taxon>
        <taxon>Neoteleostei</taxon>
        <taxon>Acanthomorphata</taxon>
        <taxon>Eupercaria</taxon>
        <taxon>Moronidae</taxon>
        <taxon>Dicentrarchus</taxon>
    </lineage>
</organism>
<dbReference type="InterPro" id="IPR001304">
    <property type="entry name" value="C-type_lectin-like"/>
</dbReference>
<dbReference type="AlphaFoldDB" id="A0A8P4GCQ4"/>
<protein>
    <recommendedName>
        <fullName evidence="1">C-type lectin domain-containing protein</fullName>
    </recommendedName>
</protein>
<dbReference type="Gene3D" id="3.10.100.10">
    <property type="entry name" value="Mannose-Binding Protein A, subunit A"/>
    <property type="match status" value="2"/>
</dbReference>
<dbReference type="PROSITE" id="PS50041">
    <property type="entry name" value="C_TYPE_LECTIN_2"/>
    <property type="match status" value="2"/>
</dbReference>
<dbReference type="InterPro" id="IPR016187">
    <property type="entry name" value="CTDL_fold"/>
</dbReference>
<proteinExistence type="predicted"/>
<feature type="domain" description="C-type lectin" evidence="1">
    <location>
        <begin position="14"/>
        <end position="118"/>
    </location>
</feature>
<reference evidence="2" key="1">
    <citation type="submission" date="2025-08" db="UniProtKB">
        <authorList>
            <consortium name="Ensembl"/>
        </authorList>
    </citation>
    <scope>IDENTIFICATION</scope>
</reference>
<dbReference type="Pfam" id="PF00059">
    <property type="entry name" value="Lectin_C"/>
    <property type="match status" value="1"/>
</dbReference>
<feature type="domain" description="C-type lectin" evidence="1">
    <location>
        <begin position="108"/>
        <end position="219"/>
    </location>
</feature>